<dbReference type="SUPFAM" id="SSF48056">
    <property type="entry name" value="Di-copper centre-containing domain"/>
    <property type="match status" value="1"/>
</dbReference>
<feature type="domain" description="Tyrosinase copper-binding" evidence="10">
    <location>
        <begin position="189"/>
        <end position="206"/>
    </location>
</feature>
<keyword evidence="3" id="KW-0479">Metal-binding</keyword>
<dbReference type="EMBL" id="BQKI01000013">
    <property type="protein sequence ID" value="GJN06801.1"/>
    <property type="molecule type" value="Genomic_DNA"/>
</dbReference>
<reference evidence="12" key="1">
    <citation type="journal article" date="2018" name="DNA Res.">
        <title>Multiple hybrid de novo genome assembly of finger millet, an orphan allotetraploid crop.</title>
        <authorList>
            <person name="Hatakeyama M."/>
            <person name="Aluri S."/>
            <person name="Balachadran M.T."/>
            <person name="Sivarajan S.R."/>
            <person name="Patrignani A."/>
            <person name="Gruter S."/>
            <person name="Poveda L."/>
            <person name="Shimizu-Inatsugi R."/>
            <person name="Baeten J."/>
            <person name="Francoijs K.J."/>
            <person name="Nataraja K.N."/>
            <person name="Reddy Y.A.N."/>
            <person name="Phadnis S."/>
            <person name="Ravikumar R.L."/>
            <person name="Schlapbach R."/>
            <person name="Sreeman S.M."/>
            <person name="Shimizu K.K."/>
        </authorList>
    </citation>
    <scope>NUCLEOTIDE SEQUENCE</scope>
</reference>
<dbReference type="Gene3D" id="1.10.1280.10">
    <property type="entry name" value="Di-copper center containing domain from catechol oxidase"/>
    <property type="match status" value="1"/>
</dbReference>
<dbReference type="Proteomes" id="UP001054889">
    <property type="component" value="Unassembled WGS sequence"/>
</dbReference>
<dbReference type="AlphaFoldDB" id="A0AAV5D987"/>
<dbReference type="InterPro" id="IPR022739">
    <property type="entry name" value="Polyphenol_oxidase_cen"/>
</dbReference>
<dbReference type="PANTHER" id="PTHR11474:SF100">
    <property type="entry name" value="POLYPHENOL OXIDASE FAMILY PROTEIN-RELATED"/>
    <property type="match status" value="1"/>
</dbReference>
<comment type="similarity">
    <text evidence="2">Belongs to the tyrosinase family.</text>
</comment>
<dbReference type="InterPro" id="IPR008922">
    <property type="entry name" value="Di-copper_centre_dom_sf"/>
</dbReference>
<evidence type="ECO:0000256" key="6">
    <source>
        <dbReference type="ARBA" id="ARBA00023008"/>
    </source>
</evidence>
<evidence type="ECO:0000256" key="7">
    <source>
        <dbReference type="ARBA" id="ARBA00023157"/>
    </source>
</evidence>
<keyword evidence="7" id="KW-1015">Disulfide bond</keyword>
<evidence type="ECO:0000313" key="12">
    <source>
        <dbReference type="EMBL" id="GJN06801.1"/>
    </source>
</evidence>
<evidence type="ECO:0000313" key="13">
    <source>
        <dbReference type="Proteomes" id="UP001054889"/>
    </source>
</evidence>
<dbReference type="PRINTS" id="PR00092">
    <property type="entry name" value="TYROSINASE"/>
</dbReference>
<dbReference type="PROSITE" id="PS00498">
    <property type="entry name" value="TYROSINASE_2"/>
    <property type="match status" value="1"/>
</dbReference>
<evidence type="ECO:0000256" key="4">
    <source>
        <dbReference type="ARBA" id="ARBA00022784"/>
    </source>
</evidence>
<dbReference type="Pfam" id="PF00264">
    <property type="entry name" value="Tyrosinase"/>
    <property type="match status" value="1"/>
</dbReference>
<keyword evidence="13" id="KW-1185">Reference proteome</keyword>
<feature type="region of interest" description="Disordered" evidence="8">
    <location>
        <begin position="677"/>
        <end position="711"/>
    </location>
</feature>
<evidence type="ECO:0000259" key="10">
    <source>
        <dbReference type="PROSITE" id="PS00497"/>
    </source>
</evidence>
<dbReference type="InterPro" id="IPR002227">
    <property type="entry name" value="Tyrosinase_Cu-bd"/>
</dbReference>
<comment type="caution">
    <text evidence="12">The sequence shown here is derived from an EMBL/GenBank/DDBJ whole genome shotgun (WGS) entry which is preliminary data.</text>
</comment>
<evidence type="ECO:0000259" key="11">
    <source>
        <dbReference type="PROSITE" id="PS00498"/>
    </source>
</evidence>
<comment type="cofactor">
    <cofactor evidence="1">
        <name>Cu(2+)</name>
        <dbReference type="ChEBI" id="CHEBI:29036"/>
    </cofactor>
</comment>
<protein>
    <recommendedName>
        <fullName evidence="10 11">Tyrosinase copper-binding domain-containing protein</fullName>
    </recommendedName>
</protein>
<evidence type="ECO:0000256" key="9">
    <source>
        <dbReference type="SAM" id="SignalP"/>
    </source>
</evidence>
<organism evidence="12 13">
    <name type="scientific">Eleusine coracana subsp. coracana</name>
    <dbReference type="NCBI Taxonomy" id="191504"/>
    <lineage>
        <taxon>Eukaryota</taxon>
        <taxon>Viridiplantae</taxon>
        <taxon>Streptophyta</taxon>
        <taxon>Embryophyta</taxon>
        <taxon>Tracheophyta</taxon>
        <taxon>Spermatophyta</taxon>
        <taxon>Magnoliopsida</taxon>
        <taxon>Liliopsida</taxon>
        <taxon>Poales</taxon>
        <taxon>Poaceae</taxon>
        <taxon>PACMAD clade</taxon>
        <taxon>Chloridoideae</taxon>
        <taxon>Cynodonteae</taxon>
        <taxon>Eleusininae</taxon>
        <taxon>Eleusine</taxon>
    </lineage>
</organism>
<sequence length="711" mass="79336">MEARNSLGVLLLFMLAFLAATTFISLPLTPCSNSMSRAILAATSLDPYLISCGSGDTTQEEAPLSKDNHSHNNRTARRGGPIVTDQLWCSKPADIPQDAPLPPSQCCPPMSASPPINFTFPDITQVRMRRPVHEVGPEYMAKYERVVALMKALAKSDPRSFYQQGHIHCAYCSGAYKQVGLPTLPVQVHFSWLFFPFHRAYLYYFERIARKLLNDPEFTLPFWSWDIPEGMQIPAEFVNKTSPLYDALRDPKHQPPNLADLDFNWKVEKNLTGEQQIQRNMCIMYKQIVSGATLPSLFYGQPYRAGDSPLPGPGTVELAPHANMHAWIGNGRYPNGEDMGAYYAAGRDPIFYIFHGNIDRIWEMWRDIRLAANGNNRSKTVFSDHAWLDSSFLFYDEEARLVRVTVRDMLDTEKLGYKYSKVAMPWATARPPRTPGVNSKRGVLKSVRFPVSLDAAMSVEVMRPDALRSRISKDDDAPEEVLVVEGIEVQDANFVKLDVYVNAVEYHKVRPGGRELAGSFVSLRHPATEDRVKTTMRVALNELLEDLGVKEETSVTVTIIPVTGKVKIGGLKIVHMSDRLLGLEKEKKKKTPCGTHLSATQETHPAAAALPDSARAAWSPEYGQRPLPRIEGPTHAFEYPLCRLSPCPNPPFTPSSSVSPSCSPRLHCRPVLLCATDASSSSPGAHRRPRHRLDVLKLRVKPPSPSCTEPP</sequence>
<feature type="compositionally biased region" description="Pro residues" evidence="8">
    <location>
        <begin position="702"/>
        <end position="711"/>
    </location>
</feature>
<feature type="region of interest" description="Disordered" evidence="8">
    <location>
        <begin position="56"/>
        <end position="79"/>
    </location>
</feature>
<keyword evidence="9" id="KW-0732">Signal</keyword>
<gene>
    <name evidence="12" type="primary">ga24563</name>
    <name evidence="12" type="ORF">PR202_ga24563</name>
</gene>
<evidence type="ECO:0000256" key="5">
    <source>
        <dbReference type="ARBA" id="ARBA00023002"/>
    </source>
</evidence>
<feature type="signal peptide" evidence="9">
    <location>
        <begin position="1"/>
        <end position="21"/>
    </location>
</feature>
<feature type="domain" description="Tyrosinase copper-binding" evidence="11">
    <location>
        <begin position="348"/>
        <end position="359"/>
    </location>
</feature>
<proteinExistence type="inferred from homology"/>
<dbReference type="PANTHER" id="PTHR11474">
    <property type="entry name" value="TYROSINASE FAMILY MEMBER"/>
    <property type="match status" value="1"/>
</dbReference>
<evidence type="ECO:0000256" key="3">
    <source>
        <dbReference type="ARBA" id="ARBA00022723"/>
    </source>
</evidence>
<evidence type="ECO:0000256" key="1">
    <source>
        <dbReference type="ARBA" id="ARBA00001973"/>
    </source>
</evidence>
<accession>A0AAV5D987</accession>
<dbReference type="GO" id="GO:0004097">
    <property type="term" value="F:catechol oxidase activity"/>
    <property type="evidence" value="ECO:0007669"/>
    <property type="project" value="InterPro"/>
</dbReference>
<reference evidence="12" key="2">
    <citation type="submission" date="2021-12" db="EMBL/GenBank/DDBJ databases">
        <title>Resequencing data analysis of finger millet.</title>
        <authorList>
            <person name="Hatakeyama M."/>
            <person name="Aluri S."/>
            <person name="Balachadran M.T."/>
            <person name="Sivarajan S.R."/>
            <person name="Poveda L."/>
            <person name="Shimizu-Inatsugi R."/>
            <person name="Schlapbach R."/>
            <person name="Sreeman S.M."/>
            <person name="Shimizu K.K."/>
        </authorList>
    </citation>
    <scope>NUCLEOTIDE SEQUENCE</scope>
</reference>
<dbReference type="InterPro" id="IPR022740">
    <property type="entry name" value="Polyphenol_oxidase_C"/>
</dbReference>
<dbReference type="PROSITE" id="PS00497">
    <property type="entry name" value="TYROSINASE_1"/>
    <property type="match status" value="1"/>
</dbReference>
<feature type="chain" id="PRO_5043932633" description="Tyrosinase copper-binding domain-containing protein" evidence="9">
    <location>
        <begin position="22"/>
        <end position="711"/>
    </location>
</feature>
<dbReference type="Pfam" id="PF12143">
    <property type="entry name" value="PPO1_KFDV"/>
    <property type="match status" value="1"/>
</dbReference>
<name>A0AAV5D987_ELECO</name>
<evidence type="ECO:0000256" key="8">
    <source>
        <dbReference type="SAM" id="MobiDB-lite"/>
    </source>
</evidence>
<dbReference type="Pfam" id="PF12142">
    <property type="entry name" value="PPO1_DWL"/>
    <property type="match status" value="1"/>
</dbReference>
<evidence type="ECO:0000256" key="2">
    <source>
        <dbReference type="ARBA" id="ARBA00009928"/>
    </source>
</evidence>
<keyword evidence="6" id="KW-0186">Copper</keyword>
<keyword evidence="5" id="KW-0560">Oxidoreductase</keyword>
<dbReference type="InterPro" id="IPR050316">
    <property type="entry name" value="Tyrosinase/Hemocyanin"/>
</dbReference>
<keyword evidence="4" id="KW-0883">Thioether bond</keyword>
<dbReference type="GO" id="GO:0046872">
    <property type="term" value="F:metal ion binding"/>
    <property type="evidence" value="ECO:0007669"/>
    <property type="project" value="UniProtKB-KW"/>
</dbReference>